<dbReference type="EMBL" id="MFRA01000001">
    <property type="protein sequence ID" value="OGH93210.1"/>
    <property type="molecule type" value="Genomic_DNA"/>
</dbReference>
<keyword evidence="1" id="KW-0472">Membrane</keyword>
<dbReference type="AlphaFoldDB" id="A0A1F6PAZ8"/>
<evidence type="ECO:0008006" key="4">
    <source>
        <dbReference type="Google" id="ProtNLM"/>
    </source>
</evidence>
<gene>
    <name evidence="2" type="ORF">A2563_01225</name>
</gene>
<evidence type="ECO:0000313" key="3">
    <source>
        <dbReference type="Proteomes" id="UP000176634"/>
    </source>
</evidence>
<organism evidence="2 3">
    <name type="scientific">Candidatus Magasanikbacteria bacterium RIFOXYD1_FULL_40_23</name>
    <dbReference type="NCBI Taxonomy" id="1798705"/>
    <lineage>
        <taxon>Bacteria</taxon>
        <taxon>Candidatus Magasanikiibacteriota</taxon>
    </lineage>
</organism>
<dbReference type="STRING" id="1798705.A2563_01225"/>
<protein>
    <recommendedName>
        <fullName evidence="4">DUF2304 domain-containing protein</fullName>
    </recommendedName>
</protein>
<feature type="transmembrane region" description="Helical" evidence="1">
    <location>
        <begin position="68"/>
        <end position="86"/>
    </location>
</feature>
<comment type="caution">
    <text evidence="2">The sequence shown here is derived from an EMBL/GenBank/DDBJ whole genome shotgun (WGS) entry which is preliminary data.</text>
</comment>
<dbReference type="Proteomes" id="UP000176634">
    <property type="component" value="Unassembled WGS sequence"/>
</dbReference>
<dbReference type="Pfam" id="PF10066">
    <property type="entry name" value="DUF2304"/>
    <property type="match status" value="1"/>
</dbReference>
<evidence type="ECO:0000256" key="1">
    <source>
        <dbReference type="SAM" id="Phobius"/>
    </source>
</evidence>
<feature type="transmembrane region" description="Helical" evidence="1">
    <location>
        <begin position="33"/>
        <end position="56"/>
    </location>
</feature>
<accession>A0A1F6PAZ8</accession>
<evidence type="ECO:0000313" key="2">
    <source>
        <dbReference type="EMBL" id="OGH93210.1"/>
    </source>
</evidence>
<sequence length="110" mass="12233">MFLIQILLVVFFLFALSKVIGRFRVGDLGLAGVVGWVLFWVAAMVVALLPNSTARLAEFVGIGRGADLVVYVALAGIFFIIFKLIVKIEILNREITKLTRKISLQDRNKP</sequence>
<reference evidence="2 3" key="1">
    <citation type="journal article" date="2016" name="Nat. Commun.">
        <title>Thousands of microbial genomes shed light on interconnected biogeochemical processes in an aquifer system.</title>
        <authorList>
            <person name="Anantharaman K."/>
            <person name="Brown C.T."/>
            <person name="Hug L.A."/>
            <person name="Sharon I."/>
            <person name="Castelle C.J."/>
            <person name="Probst A.J."/>
            <person name="Thomas B.C."/>
            <person name="Singh A."/>
            <person name="Wilkins M.J."/>
            <person name="Karaoz U."/>
            <person name="Brodie E.L."/>
            <person name="Williams K.H."/>
            <person name="Hubbard S.S."/>
            <person name="Banfield J.F."/>
        </authorList>
    </citation>
    <scope>NUCLEOTIDE SEQUENCE [LARGE SCALE GENOMIC DNA]</scope>
</reference>
<keyword evidence="1" id="KW-1133">Transmembrane helix</keyword>
<name>A0A1F6PAZ8_9BACT</name>
<dbReference type="InterPro" id="IPR019277">
    <property type="entry name" value="DUF2304"/>
</dbReference>
<proteinExistence type="predicted"/>
<keyword evidence="1" id="KW-0812">Transmembrane</keyword>